<dbReference type="GO" id="GO:0016791">
    <property type="term" value="F:phosphatase activity"/>
    <property type="evidence" value="ECO:0007669"/>
    <property type="project" value="TreeGrafter"/>
</dbReference>
<sequence>MTDAPGPAATRHIVPRPGAPDSDSHVYRVLLVEDDAGDALLVEELLADTGLSVVLQWVQTFAETLVVLRRDETPDCVLLDLHLPDASGIGTVSDVHRAGPGAAVIVLTGMTDTGIGAEALAIGAQDYLVKGQVTPELLDRSLRYAVHRKQAERTATQLRENRLRAQENIRLERGLLPAPLLAPGTVTPVTRYLPSREHALLGGDFLDIVQTDDGAVHAVVGDVSGHGPDEAALGVLLRIAWRSLVLGGHRGAELLALMERIMVAERPYAEKFATCVTLSMDPAGAFADITLAGHDAPLLISDGARSLECRAGLALGLLPGAHNWTTSRVGLPEHGALMMFTDGLVEGHRGPGRARLGVAGLVELIDAAPHLAGNALVDHLAATTRGMDDGRHTDDLAVLLLSWTAAGRPPRAAVVGDHGDAVV</sequence>
<gene>
    <name evidence="5" type="ORF">POF50_017560</name>
</gene>
<feature type="modified residue" description="4-aspartylphosphate" evidence="2">
    <location>
        <position position="80"/>
    </location>
</feature>
<dbReference type="Pfam" id="PF00072">
    <property type="entry name" value="Response_reg"/>
    <property type="match status" value="1"/>
</dbReference>
<dbReference type="CDD" id="cd00156">
    <property type="entry name" value="REC"/>
    <property type="match status" value="1"/>
</dbReference>
<dbReference type="Gene3D" id="3.40.50.2300">
    <property type="match status" value="1"/>
</dbReference>
<dbReference type="InterPro" id="IPR001932">
    <property type="entry name" value="PPM-type_phosphatase-like_dom"/>
</dbReference>
<dbReference type="InterPro" id="IPR011006">
    <property type="entry name" value="CheY-like_superfamily"/>
</dbReference>
<dbReference type="GO" id="GO:0000160">
    <property type="term" value="P:phosphorelay signal transduction system"/>
    <property type="evidence" value="ECO:0007669"/>
    <property type="project" value="InterPro"/>
</dbReference>
<accession>A0AA90KGY2</accession>
<dbReference type="SMART" id="SM00448">
    <property type="entry name" value="REC"/>
    <property type="match status" value="1"/>
</dbReference>
<evidence type="ECO:0000259" key="4">
    <source>
        <dbReference type="PROSITE" id="PS50110"/>
    </source>
</evidence>
<protein>
    <submittedName>
        <fullName evidence="5">SpoIIE family protein phosphatase</fullName>
    </submittedName>
</protein>
<dbReference type="PANTHER" id="PTHR43156:SF2">
    <property type="entry name" value="STAGE II SPORULATION PROTEIN E"/>
    <property type="match status" value="1"/>
</dbReference>
<name>A0AA90KGY2_9ACTN</name>
<dbReference type="PROSITE" id="PS50110">
    <property type="entry name" value="RESPONSE_REGULATORY"/>
    <property type="match status" value="1"/>
</dbReference>
<keyword evidence="1" id="KW-0378">Hydrolase</keyword>
<dbReference type="SMART" id="SM00331">
    <property type="entry name" value="PP2C_SIG"/>
    <property type="match status" value="1"/>
</dbReference>
<dbReference type="Gene3D" id="3.60.40.10">
    <property type="entry name" value="PPM-type phosphatase domain"/>
    <property type="match status" value="1"/>
</dbReference>
<reference evidence="5" key="1">
    <citation type="submission" date="2023-05" db="EMBL/GenBank/DDBJ databases">
        <title>Streptantibioticus silvisoli sp. nov., acidotolerant actinomycetes 1 from pine litter.</title>
        <authorList>
            <person name="Swiecimska M."/>
            <person name="Golinska P."/>
            <person name="Sangal V."/>
            <person name="Wachnowicz B."/>
            <person name="Goodfellow M."/>
        </authorList>
    </citation>
    <scope>NUCLEOTIDE SEQUENCE</scope>
    <source>
        <strain evidence="5">SL13</strain>
    </source>
</reference>
<organism evidence="5">
    <name type="scientific">Streptantibioticus silvisoli</name>
    <dbReference type="NCBI Taxonomy" id="2705255"/>
    <lineage>
        <taxon>Bacteria</taxon>
        <taxon>Bacillati</taxon>
        <taxon>Actinomycetota</taxon>
        <taxon>Actinomycetes</taxon>
        <taxon>Kitasatosporales</taxon>
        <taxon>Streptomycetaceae</taxon>
        <taxon>Streptantibioticus</taxon>
    </lineage>
</organism>
<evidence type="ECO:0000256" key="1">
    <source>
        <dbReference type="ARBA" id="ARBA00022801"/>
    </source>
</evidence>
<feature type="domain" description="Response regulatory" evidence="4">
    <location>
        <begin position="28"/>
        <end position="145"/>
    </location>
</feature>
<comment type="caution">
    <text evidence="5">The sequence shown here is derived from an EMBL/GenBank/DDBJ whole genome shotgun (WGS) entry which is preliminary data.</text>
</comment>
<dbReference type="RefSeq" id="WP_271313396.1">
    <property type="nucleotide sequence ID" value="NZ_JABXJJ020000020.1"/>
</dbReference>
<dbReference type="SUPFAM" id="SSF52172">
    <property type="entry name" value="CheY-like"/>
    <property type="match status" value="1"/>
</dbReference>
<dbReference type="InterPro" id="IPR036457">
    <property type="entry name" value="PPM-type-like_dom_sf"/>
</dbReference>
<keyword evidence="2" id="KW-0597">Phosphoprotein</keyword>
<dbReference type="EMBL" id="JABXJJ020000020">
    <property type="protein sequence ID" value="MDI5971130.1"/>
    <property type="molecule type" value="Genomic_DNA"/>
</dbReference>
<proteinExistence type="predicted"/>
<dbReference type="InterPro" id="IPR001789">
    <property type="entry name" value="Sig_transdc_resp-reg_receiver"/>
</dbReference>
<dbReference type="AlphaFoldDB" id="A0AA90KGY2"/>
<feature type="region of interest" description="Disordered" evidence="3">
    <location>
        <begin position="1"/>
        <end position="22"/>
    </location>
</feature>
<dbReference type="InterPro" id="IPR052016">
    <property type="entry name" value="Bact_Sigma-Reg"/>
</dbReference>
<evidence type="ECO:0000256" key="3">
    <source>
        <dbReference type="SAM" id="MobiDB-lite"/>
    </source>
</evidence>
<dbReference type="PANTHER" id="PTHR43156">
    <property type="entry name" value="STAGE II SPORULATION PROTEIN E-RELATED"/>
    <property type="match status" value="1"/>
</dbReference>
<evidence type="ECO:0000313" key="5">
    <source>
        <dbReference type="EMBL" id="MDI5971130.1"/>
    </source>
</evidence>
<dbReference type="Pfam" id="PF07228">
    <property type="entry name" value="SpoIIE"/>
    <property type="match status" value="1"/>
</dbReference>
<evidence type="ECO:0000256" key="2">
    <source>
        <dbReference type="PROSITE-ProRule" id="PRU00169"/>
    </source>
</evidence>